<reference evidence="1" key="1">
    <citation type="submission" date="2022-06" db="EMBL/GenBank/DDBJ databases">
        <title>Phylogenomic reconstructions and comparative analyses of Kickxellomycotina fungi.</title>
        <authorList>
            <person name="Reynolds N.K."/>
            <person name="Stajich J.E."/>
            <person name="Barry K."/>
            <person name="Grigoriev I.V."/>
            <person name="Crous P."/>
            <person name="Smith M.E."/>
        </authorList>
    </citation>
    <scope>NUCLEOTIDE SEQUENCE</scope>
    <source>
        <strain evidence="1">RSA 2271</strain>
    </source>
</reference>
<organism evidence="1 2">
    <name type="scientific">Spiromyces aspiralis</name>
    <dbReference type="NCBI Taxonomy" id="68401"/>
    <lineage>
        <taxon>Eukaryota</taxon>
        <taxon>Fungi</taxon>
        <taxon>Fungi incertae sedis</taxon>
        <taxon>Zoopagomycota</taxon>
        <taxon>Kickxellomycotina</taxon>
        <taxon>Kickxellomycetes</taxon>
        <taxon>Kickxellales</taxon>
        <taxon>Kickxellaceae</taxon>
        <taxon>Spiromyces</taxon>
    </lineage>
</organism>
<dbReference type="Proteomes" id="UP001145114">
    <property type="component" value="Unassembled WGS sequence"/>
</dbReference>
<evidence type="ECO:0000313" key="2">
    <source>
        <dbReference type="Proteomes" id="UP001145114"/>
    </source>
</evidence>
<feature type="non-terminal residue" evidence="1">
    <location>
        <position position="1"/>
    </location>
</feature>
<gene>
    <name evidence="1" type="ORF">EV182_005178</name>
</gene>
<protein>
    <submittedName>
        <fullName evidence="1">Uncharacterized protein</fullName>
    </submittedName>
</protein>
<accession>A0ACC1HQ79</accession>
<comment type="caution">
    <text evidence="1">The sequence shown here is derived from an EMBL/GenBank/DDBJ whole genome shotgun (WGS) entry which is preliminary data.</text>
</comment>
<proteinExistence type="predicted"/>
<name>A0ACC1HQ79_9FUNG</name>
<dbReference type="EMBL" id="JAMZIH010001773">
    <property type="protein sequence ID" value="KAJ1677913.1"/>
    <property type="molecule type" value="Genomic_DNA"/>
</dbReference>
<evidence type="ECO:0000313" key="1">
    <source>
        <dbReference type="EMBL" id="KAJ1677913.1"/>
    </source>
</evidence>
<sequence>AHASISPPCTPVRRGTGTGGSGRASASSTPMKMETTTSLTGARNEAIKKWAEYTKPFTRPVPLDNILRMAGLKPAYDQFVEKFKPTIDRIMVALAKKKGYLLEGSRSSEAKGRLRPEELLEAQFTALCKVILECFEIEVPLAQLPAVINEFRVGGDTHMPNSEGMSKKRVDIALVRNGADSTSWFNILLNIEVKSDADRILHLHRGQYAWYAVEEWPRQVRHYLLGGVLARSHLYVYYNDRNRAIYEASVGKLLLANLNERVGDLRSAVTFILFLTTRTETELGLVFEDAAQELHILHIARPVNLTDGAIVATTREGLGGHSPEISISGLKLVRQLRKIVGHASWLFKGTRKNGHGRPDIYVKFDAQDDRRESEIRVMDRLKAHNVQHSAQLIEGFELKKHNG</sequence>
<keyword evidence="2" id="KW-1185">Reference proteome</keyword>
<feature type="non-terminal residue" evidence="1">
    <location>
        <position position="403"/>
    </location>
</feature>